<dbReference type="Gene3D" id="2.115.10.20">
    <property type="entry name" value="Glycosyl hydrolase domain, family 43"/>
    <property type="match status" value="1"/>
</dbReference>
<accession>A0ABR8KYQ0</accession>
<protein>
    <submittedName>
        <fullName evidence="3">Glycoside hydrolase family 68 protein</fullName>
    </submittedName>
</protein>
<dbReference type="CDD" id="cd08997">
    <property type="entry name" value="GH68"/>
    <property type="match status" value="1"/>
</dbReference>
<dbReference type="SUPFAM" id="SSF75005">
    <property type="entry name" value="Arabinanase/levansucrase/invertase"/>
    <property type="match status" value="1"/>
</dbReference>
<dbReference type="GO" id="GO:0016787">
    <property type="term" value="F:hydrolase activity"/>
    <property type="evidence" value="ECO:0007669"/>
    <property type="project" value="UniProtKB-KW"/>
</dbReference>
<gene>
    <name evidence="3" type="ORF">IEQ31_08080</name>
</gene>
<reference evidence="3 4" key="1">
    <citation type="submission" date="2020-09" db="EMBL/GenBank/DDBJ databases">
        <title>Actinomycete isolated from the Camponotus japonicus Mayr.</title>
        <authorList>
            <person name="Gong X."/>
        </authorList>
    </citation>
    <scope>NUCLEOTIDE SEQUENCE [LARGE SCALE GENOMIC DNA]</scope>
    <source>
        <strain evidence="3 4">2C-HV3</strain>
    </source>
</reference>
<keyword evidence="4" id="KW-1185">Reference proteome</keyword>
<proteinExistence type="inferred from homology"/>
<organism evidence="3 4">
    <name type="scientific">Microbispora bryophytorum subsp. camponoti</name>
    <dbReference type="NCBI Taxonomy" id="1677852"/>
    <lineage>
        <taxon>Bacteria</taxon>
        <taxon>Bacillati</taxon>
        <taxon>Actinomycetota</taxon>
        <taxon>Actinomycetes</taxon>
        <taxon>Streptosporangiales</taxon>
        <taxon>Streptosporangiaceae</taxon>
        <taxon>Microbispora</taxon>
    </lineage>
</organism>
<keyword evidence="3" id="KW-0378">Hydrolase</keyword>
<comment type="caution">
    <text evidence="3">The sequence shown here is derived from an EMBL/GenBank/DDBJ whole genome shotgun (WGS) entry which is preliminary data.</text>
</comment>
<dbReference type="InterPro" id="IPR003469">
    <property type="entry name" value="Glyco_hydro_68"/>
</dbReference>
<comment type="similarity">
    <text evidence="1 2">Belongs to the glycosyl hydrolase 68 family.</text>
</comment>
<name>A0ABR8KYQ0_9ACTN</name>
<dbReference type="Proteomes" id="UP000653231">
    <property type="component" value="Unassembled WGS sequence"/>
</dbReference>
<dbReference type="Pfam" id="PF02435">
    <property type="entry name" value="Glyco_hydro_68"/>
    <property type="match status" value="2"/>
</dbReference>
<evidence type="ECO:0000313" key="4">
    <source>
        <dbReference type="Proteomes" id="UP000653231"/>
    </source>
</evidence>
<dbReference type="InterPro" id="IPR023296">
    <property type="entry name" value="Glyco_hydro_beta-prop_sf"/>
</dbReference>
<evidence type="ECO:0000256" key="2">
    <source>
        <dbReference type="RuleBase" id="RU361220"/>
    </source>
</evidence>
<evidence type="ECO:0000313" key="3">
    <source>
        <dbReference type="EMBL" id="MBD3143141.1"/>
    </source>
</evidence>
<sequence>MGAARRHARTGDPVRCVRGARRRAATRRGDRVNGEPARWTREHLAALAGDAATTAPVIGLPAPPRVLPDDDIWDLWPIQEEDGSTSVVRGSELWMALSAPALGHPEERHDRARLRLLAKDGDNWTDLGHAFADGVSPGSREWSGSAVRRPDGTVSVFYTAAGRRGEARPTFAQSVVEARARLVTDGGRILLDQAAEHTEILRSDGVTYLPADEVEGGPGRIKAFRDPGWFRDPADGREYLLVAASVAASAGADHAFMGAVALAAATPGGWSLRPPLLVADGVNHEIERPHIVAHGSSYYLFFCTHRHSFHPPGSAPTGLYGFVAPSLTGPYTPLNGSGLVLRNPSEEPDQAYAWVVLPDLKVVGFVNYRSTGGTDPWQAEAAEARAAFGGTIAPVLELTLHGAATSLVVPVSTGAGR</sequence>
<dbReference type="EMBL" id="JACXRZ010000005">
    <property type="protein sequence ID" value="MBD3143141.1"/>
    <property type="molecule type" value="Genomic_DNA"/>
</dbReference>
<evidence type="ECO:0000256" key="1">
    <source>
        <dbReference type="ARBA" id="ARBA00006775"/>
    </source>
</evidence>